<dbReference type="KEGG" id="cpip:CJF12_04210"/>
<feature type="domain" description="Aminotransferase class I/classII large" evidence="7">
    <location>
        <begin position="29"/>
        <end position="365"/>
    </location>
</feature>
<evidence type="ECO:0000259" key="7">
    <source>
        <dbReference type="Pfam" id="PF00155"/>
    </source>
</evidence>
<evidence type="ECO:0000313" key="9">
    <source>
        <dbReference type="Proteomes" id="UP000028709"/>
    </source>
</evidence>
<evidence type="ECO:0000256" key="5">
    <source>
        <dbReference type="ARBA" id="ARBA00022898"/>
    </source>
</evidence>
<gene>
    <name evidence="8" type="ORF">IQ37_17155</name>
</gene>
<dbReference type="Gene3D" id="3.90.1150.10">
    <property type="entry name" value="Aspartate Aminotransferase, domain 1"/>
    <property type="match status" value="1"/>
</dbReference>
<keyword evidence="4" id="KW-0808">Transferase</keyword>
<comment type="caution">
    <text evidence="8">The sequence shown here is derived from an EMBL/GenBank/DDBJ whole genome shotgun (WGS) entry which is preliminary data.</text>
</comment>
<dbReference type="AlphaFoldDB" id="A0A086ALE6"/>
<protein>
    <submittedName>
        <fullName evidence="8">8-amino-7-oxononanoate synthase</fullName>
    </submittedName>
</protein>
<organism evidence="8 9">
    <name type="scientific">Chryseobacterium piperi</name>
    <dbReference type="NCBI Taxonomy" id="558152"/>
    <lineage>
        <taxon>Bacteria</taxon>
        <taxon>Pseudomonadati</taxon>
        <taxon>Bacteroidota</taxon>
        <taxon>Flavobacteriia</taxon>
        <taxon>Flavobacteriales</taxon>
        <taxon>Weeksellaceae</taxon>
        <taxon>Chryseobacterium group</taxon>
        <taxon>Chryseobacterium</taxon>
    </lineage>
</organism>
<dbReference type="OrthoDB" id="9807157at2"/>
<evidence type="ECO:0000256" key="1">
    <source>
        <dbReference type="ARBA" id="ARBA00001933"/>
    </source>
</evidence>
<name>A0A086ALE6_9FLAO</name>
<evidence type="ECO:0000313" key="8">
    <source>
        <dbReference type="EMBL" id="KFF17510.1"/>
    </source>
</evidence>
<dbReference type="STRING" id="558152.IQ37_17155"/>
<dbReference type="GO" id="GO:0030170">
    <property type="term" value="F:pyridoxal phosphate binding"/>
    <property type="evidence" value="ECO:0007669"/>
    <property type="project" value="InterPro"/>
</dbReference>
<sequence>MPAQFHHLRQALNQRKENGTFRCLRSGSKGIDFYSNDYLGLSRNKELQQWILQEVTANPGLLSGSTGSRLISGNSATVTETEQYIAREHHVPSALLFPSGYNANLALLSTLPGRQDTIIADEQIHRSIHDACMMSHAKKIKFKHNDLKSLENKLQRIEGNCYIAVESLYSMEGDFAPIQEMAELAQKYSAGLLVDEAHAFGVLGYGLIAKYQLQSQVLATVVTYGKALGAHGAAILTNELIRDYLINFASPFIYTTSAQDIQWMSIRTGYEFLKEHEKLSLDLRKNIKLFRKQRLKSPSSENSPIQAIIIPDNQRLKALQNALSEKGMLTYPIYSPTVKEGTERIRICLHSFNTEEEIIELARTIVKFI</sequence>
<keyword evidence="5 6" id="KW-0663">Pyridoxal phosphate</keyword>
<dbReference type="InterPro" id="IPR015421">
    <property type="entry name" value="PyrdxlP-dep_Trfase_major"/>
</dbReference>
<evidence type="ECO:0000256" key="4">
    <source>
        <dbReference type="ARBA" id="ARBA00022679"/>
    </source>
</evidence>
<dbReference type="InterPro" id="IPR015424">
    <property type="entry name" value="PyrdxlP-dep_Trfase"/>
</dbReference>
<comment type="cofactor">
    <cofactor evidence="1 6">
        <name>pyridoxal 5'-phosphate</name>
        <dbReference type="ChEBI" id="CHEBI:597326"/>
    </cofactor>
</comment>
<proteinExistence type="inferred from homology"/>
<dbReference type="PROSITE" id="PS00599">
    <property type="entry name" value="AA_TRANSFER_CLASS_2"/>
    <property type="match status" value="1"/>
</dbReference>
<evidence type="ECO:0000256" key="2">
    <source>
        <dbReference type="ARBA" id="ARBA00005189"/>
    </source>
</evidence>
<dbReference type="PANTHER" id="PTHR13693:SF77">
    <property type="entry name" value="8-AMINO-7-OXONONANOATE SYNTHASE"/>
    <property type="match status" value="1"/>
</dbReference>
<dbReference type="InterPro" id="IPR004839">
    <property type="entry name" value="Aminotransferase_I/II_large"/>
</dbReference>
<dbReference type="GO" id="GO:0016740">
    <property type="term" value="F:transferase activity"/>
    <property type="evidence" value="ECO:0007669"/>
    <property type="project" value="UniProtKB-KW"/>
</dbReference>
<keyword evidence="9" id="KW-1185">Reference proteome</keyword>
<dbReference type="eggNOG" id="COG0156">
    <property type="taxonomic scope" value="Bacteria"/>
</dbReference>
<dbReference type="Proteomes" id="UP000028709">
    <property type="component" value="Unassembled WGS sequence"/>
</dbReference>
<dbReference type="InterPro" id="IPR050087">
    <property type="entry name" value="AON_synthase_class-II"/>
</dbReference>
<comment type="pathway">
    <text evidence="2">Lipid metabolism.</text>
</comment>
<accession>A0A086ALE6</accession>
<dbReference type="GO" id="GO:0009102">
    <property type="term" value="P:biotin biosynthetic process"/>
    <property type="evidence" value="ECO:0007669"/>
    <property type="project" value="TreeGrafter"/>
</dbReference>
<dbReference type="PANTHER" id="PTHR13693">
    <property type="entry name" value="CLASS II AMINOTRANSFERASE/8-AMINO-7-OXONONANOATE SYNTHASE"/>
    <property type="match status" value="1"/>
</dbReference>
<evidence type="ECO:0000256" key="6">
    <source>
        <dbReference type="RuleBase" id="RU003693"/>
    </source>
</evidence>
<dbReference type="SUPFAM" id="SSF53383">
    <property type="entry name" value="PLP-dependent transferases"/>
    <property type="match status" value="1"/>
</dbReference>
<reference evidence="8 9" key="1">
    <citation type="submission" date="2014-07" db="EMBL/GenBank/DDBJ databases">
        <title>Genome of Chryseobacterium piperi CTM.</title>
        <authorList>
            <person name="Pipes S.E."/>
            <person name="Stropko S.J."/>
            <person name="Newman J.D."/>
        </authorList>
    </citation>
    <scope>NUCLEOTIDE SEQUENCE [LARGE SCALE GENOMIC DNA]</scope>
    <source>
        <strain evidence="8 9">CTM</strain>
    </source>
</reference>
<dbReference type="InterPro" id="IPR015422">
    <property type="entry name" value="PyrdxlP-dep_Trfase_small"/>
</dbReference>
<comment type="similarity">
    <text evidence="3">Belongs to the class-II pyridoxal-phosphate-dependent aminotransferase family. BioF subfamily.</text>
</comment>
<dbReference type="EMBL" id="JPRJ01000045">
    <property type="protein sequence ID" value="KFF17510.1"/>
    <property type="molecule type" value="Genomic_DNA"/>
</dbReference>
<evidence type="ECO:0000256" key="3">
    <source>
        <dbReference type="ARBA" id="ARBA00010008"/>
    </source>
</evidence>
<dbReference type="InterPro" id="IPR001917">
    <property type="entry name" value="Aminotrans_II_pyridoxalP_BS"/>
</dbReference>
<dbReference type="Pfam" id="PF00155">
    <property type="entry name" value="Aminotran_1_2"/>
    <property type="match status" value="1"/>
</dbReference>
<dbReference type="RefSeq" id="WP_034687227.1">
    <property type="nucleotide sequence ID" value="NZ_CP023049.2"/>
</dbReference>
<dbReference type="Gene3D" id="3.40.640.10">
    <property type="entry name" value="Type I PLP-dependent aspartate aminotransferase-like (Major domain)"/>
    <property type="match status" value="1"/>
</dbReference>